<dbReference type="Proteomes" id="UP000223968">
    <property type="component" value="Unassembled WGS sequence"/>
</dbReference>
<sequence>MANKETGLRFLRNLKSGIPLYLRTEQEGGAWRRPGIFDESYFSERVGNRVDDEFEKHSGQVEGKYGSPIAMAIIEEGFHDSDNDKVSHSRITYQDKDGNHLTRRHVAEKPEEQKEIRGFLLGLLTPY</sequence>
<evidence type="ECO:0000313" key="2">
    <source>
        <dbReference type="Proteomes" id="UP000223968"/>
    </source>
</evidence>
<accession>A0A2B7WZI3</accession>
<dbReference type="AlphaFoldDB" id="A0A2B7WZI3"/>
<dbReference type="OrthoDB" id="4198568at2759"/>
<organism evidence="1 2">
    <name type="scientific">Helicocarpus griseus UAMH5409</name>
    <dbReference type="NCBI Taxonomy" id="1447875"/>
    <lineage>
        <taxon>Eukaryota</taxon>
        <taxon>Fungi</taxon>
        <taxon>Dikarya</taxon>
        <taxon>Ascomycota</taxon>
        <taxon>Pezizomycotina</taxon>
        <taxon>Eurotiomycetes</taxon>
        <taxon>Eurotiomycetidae</taxon>
        <taxon>Onygenales</taxon>
        <taxon>Ajellomycetaceae</taxon>
        <taxon>Helicocarpus</taxon>
    </lineage>
</organism>
<dbReference type="EMBL" id="PDNB01000163">
    <property type="protein sequence ID" value="PGH02095.1"/>
    <property type="molecule type" value="Genomic_DNA"/>
</dbReference>
<name>A0A2B7WZI3_9EURO</name>
<reference evidence="1 2" key="1">
    <citation type="submission" date="2017-10" db="EMBL/GenBank/DDBJ databases">
        <title>Comparative genomics in systemic dimorphic fungi from Ajellomycetaceae.</title>
        <authorList>
            <person name="Munoz J.F."/>
            <person name="Mcewen J.G."/>
            <person name="Clay O.K."/>
            <person name="Cuomo C.A."/>
        </authorList>
    </citation>
    <scope>NUCLEOTIDE SEQUENCE [LARGE SCALE GENOMIC DNA]</scope>
    <source>
        <strain evidence="1 2">UAMH5409</strain>
    </source>
</reference>
<keyword evidence="2" id="KW-1185">Reference proteome</keyword>
<evidence type="ECO:0000313" key="1">
    <source>
        <dbReference type="EMBL" id="PGH02095.1"/>
    </source>
</evidence>
<proteinExistence type="predicted"/>
<protein>
    <submittedName>
        <fullName evidence="1">Uncharacterized protein</fullName>
    </submittedName>
</protein>
<comment type="caution">
    <text evidence="1">The sequence shown here is derived from an EMBL/GenBank/DDBJ whole genome shotgun (WGS) entry which is preliminary data.</text>
</comment>
<gene>
    <name evidence="1" type="ORF">AJ79_07732</name>
</gene>